<feature type="compositionally biased region" description="Polar residues" evidence="1">
    <location>
        <begin position="12"/>
        <end position="21"/>
    </location>
</feature>
<evidence type="ECO:0000313" key="2">
    <source>
        <dbReference type="EMBL" id="JAH12083.1"/>
    </source>
</evidence>
<protein>
    <submittedName>
        <fullName evidence="2">Uncharacterized protein</fullName>
    </submittedName>
</protein>
<sequence>MTPLKPQKSKSHQNGIQTPKNKNLYRSGHLR</sequence>
<dbReference type="AlphaFoldDB" id="A0A0E9Q7J1"/>
<name>A0A0E9Q7J1_ANGAN</name>
<reference evidence="2" key="2">
    <citation type="journal article" date="2015" name="Fish Shellfish Immunol.">
        <title>Early steps in the European eel (Anguilla anguilla)-Vibrio vulnificus interaction in the gills: Role of the RtxA13 toxin.</title>
        <authorList>
            <person name="Callol A."/>
            <person name="Pajuelo D."/>
            <person name="Ebbesson L."/>
            <person name="Teles M."/>
            <person name="MacKenzie S."/>
            <person name="Amaro C."/>
        </authorList>
    </citation>
    <scope>NUCLEOTIDE SEQUENCE</scope>
</reference>
<accession>A0A0E9Q7J1</accession>
<reference evidence="2" key="1">
    <citation type="submission" date="2014-11" db="EMBL/GenBank/DDBJ databases">
        <authorList>
            <person name="Amaro Gonzalez C."/>
        </authorList>
    </citation>
    <scope>NUCLEOTIDE SEQUENCE</scope>
</reference>
<proteinExistence type="predicted"/>
<dbReference type="EMBL" id="GBXM01096494">
    <property type="protein sequence ID" value="JAH12083.1"/>
    <property type="molecule type" value="Transcribed_RNA"/>
</dbReference>
<evidence type="ECO:0000256" key="1">
    <source>
        <dbReference type="SAM" id="MobiDB-lite"/>
    </source>
</evidence>
<organism evidence="2">
    <name type="scientific">Anguilla anguilla</name>
    <name type="common">European freshwater eel</name>
    <name type="synonym">Muraena anguilla</name>
    <dbReference type="NCBI Taxonomy" id="7936"/>
    <lineage>
        <taxon>Eukaryota</taxon>
        <taxon>Metazoa</taxon>
        <taxon>Chordata</taxon>
        <taxon>Craniata</taxon>
        <taxon>Vertebrata</taxon>
        <taxon>Euteleostomi</taxon>
        <taxon>Actinopterygii</taxon>
        <taxon>Neopterygii</taxon>
        <taxon>Teleostei</taxon>
        <taxon>Anguilliformes</taxon>
        <taxon>Anguillidae</taxon>
        <taxon>Anguilla</taxon>
    </lineage>
</organism>
<feature type="region of interest" description="Disordered" evidence="1">
    <location>
        <begin position="1"/>
        <end position="31"/>
    </location>
</feature>